<protein>
    <submittedName>
        <fullName evidence="2">Uncharacterized protein</fullName>
    </submittedName>
</protein>
<dbReference type="Proteomes" id="UP000019335">
    <property type="component" value="Unassembled WGS sequence"/>
</dbReference>
<name>W7T9E9_9STRA</name>
<comment type="caution">
    <text evidence="2">The sequence shown here is derived from an EMBL/GenBank/DDBJ whole genome shotgun (WGS) entry which is preliminary data.</text>
</comment>
<feature type="region of interest" description="Disordered" evidence="1">
    <location>
        <begin position="78"/>
        <end position="99"/>
    </location>
</feature>
<evidence type="ECO:0000313" key="3">
    <source>
        <dbReference type="Proteomes" id="UP000019335"/>
    </source>
</evidence>
<sequence length="189" mass="20730">MVKKATKRHEEIFKSIPVVPVTHMHMPFLPLLPGTVMSASGLLPTSHTNPSFPLSPRSHPGNASPRLDIFPLHPSKPSSRCHRFTPLTPPPPPRCRNRLPPSSTAWPGLLFMHPRRVLRRYSLPPMPPGMSASPITSSRLSCLCLTWPLWRPPRKPSLPSAPNGGWPKAETWRGARGGFASLAVSSAST</sequence>
<reference evidence="2 3" key="1">
    <citation type="journal article" date="2014" name="Mol. Plant">
        <title>Chromosome Scale Genome Assembly and Transcriptome Profiling of Nannochloropsis gaditana in Nitrogen Depletion.</title>
        <authorList>
            <person name="Corteggiani Carpinelli E."/>
            <person name="Telatin A."/>
            <person name="Vitulo N."/>
            <person name="Forcato C."/>
            <person name="D'Angelo M."/>
            <person name="Schiavon R."/>
            <person name="Vezzi A."/>
            <person name="Giacometti G.M."/>
            <person name="Morosinotto T."/>
            <person name="Valle G."/>
        </authorList>
    </citation>
    <scope>NUCLEOTIDE SEQUENCE [LARGE SCALE GENOMIC DNA]</scope>
    <source>
        <strain evidence="2 3">B-31</strain>
    </source>
</reference>
<proteinExistence type="predicted"/>
<evidence type="ECO:0000256" key="1">
    <source>
        <dbReference type="SAM" id="MobiDB-lite"/>
    </source>
</evidence>
<dbReference type="AlphaFoldDB" id="W7T9E9"/>
<accession>W7T9E9</accession>
<organism evidence="2 3">
    <name type="scientific">Nannochloropsis gaditana</name>
    <dbReference type="NCBI Taxonomy" id="72520"/>
    <lineage>
        <taxon>Eukaryota</taxon>
        <taxon>Sar</taxon>
        <taxon>Stramenopiles</taxon>
        <taxon>Ochrophyta</taxon>
        <taxon>Eustigmatophyceae</taxon>
        <taxon>Eustigmatales</taxon>
        <taxon>Monodopsidaceae</taxon>
        <taxon>Nannochloropsis</taxon>
    </lineage>
</organism>
<keyword evidence="3" id="KW-1185">Reference proteome</keyword>
<gene>
    <name evidence="2" type="ORF">Naga_101698g2</name>
</gene>
<evidence type="ECO:0000313" key="2">
    <source>
        <dbReference type="EMBL" id="EWM20123.1"/>
    </source>
</evidence>
<dbReference type="EMBL" id="AZIL01003332">
    <property type="protein sequence ID" value="EWM20123.1"/>
    <property type="molecule type" value="Genomic_DNA"/>
</dbReference>